<feature type="domain" description="FAD-binding FR-type" evidence="16">
    <location>
        <begin position="1470"/>
        <end position="1707"/>
    </location>
</feature>
<evidence type="ECO:0000256" key="11">
    <source>
        <dbReference type="ARBA" id="ARBA00023002"/>
    </source>
</evidence>
<dbReference type="SUPFAM" id="SSF52518">
    <property type="entry name" value="Thiamin diphosphate-binding fold (THDP-binding)"/>
    <property type="match status" value="2"/>
</dbReference>
<dbReference type="Pfam" id="PF01855">
    <property type="entry name" value="POR_N"/>
    <property type="match status" value="1"/>
</dbReference>
<feature type="domain" description="4Fe-4S ferredoxin-type" evidence="15">
    <location>
        <begin position="717"/>
        <end position="746"/>
    </location>
</feature>
<dbReference type="CDD" id="cd07034">
    <property type="entry name" value="TPP_PYR_PFOR_IOR-alpha_like"/>
    <property type="match status" value="1"/>
</dbReference>
<comment type="cofactor">
    <cofactor evidence="2">
        <name>FAD</name>
        <dbReference type="ChEBI" id="CHEBI:57692"/>
    </cofactor>
</comment>
<evidence type="ECO:0000256" key="10">
    <source>
        <dbReference type="ARBA" id="ARBA00022982"/>
    </source>
</evidence>
<keyword evidence="13" id="KW-0411">Iron-sulfur</keyword>
<dbReference type="InterPro" id="IPR003097">
    <property type="entry name" value="CysJ-like_FAD-binding"/>
</dbReference>
<comment type="cofactor">
    <cofactor evidence="1">
        <name>FMN</name>
        <dbReference type="ChEBI" id="CHEBI:58210"/>
    </cofactor>
</comment>
<dbReference type="GO" id="GO:0022900">
    <property type="term" value="P:electron transport chain"/>
    <property type="evidence" value="ECO:0007669"/>
    <property type="project" value="InterPro"/>
</dbReference>
<dbReference type="Pfam" id="PF00667">
    <property type="entry name" value="FAD_binding_1"/>
    <property type="match status" value="1"/>
</dbReference>
<dbReference type="SMART" id="SM00890">
    <property type="entry name" value="EKR"/>
    <property type="match status" value="1"/>
</dbReference>
<evidence type="ECO:0000313" key="17">
    <source>
        <dbReference type="EMBL" id="EER13449.1"/>
    </source>
</evidence>
<dbReference type="FunFam" id="3.40.50.920:FF:000007">
    <property type="entry name" value="Pyruvate:ferredoxin (Flavodoxin) oxidoreductase"/>
    <property type="match status" value="1"/>
</dbReference>
<dbReference type="PROSITE" id="PS51384">
    <property type="entry name" value="FAD_FR"/>
    <property type="match status" value="1"/>
</dbReference>
<evidence type="ECO:0000256" key="5">
    <source>
        <dbReference type="ARBA" id="ARBA00022630"/>
    </source>
</evidence>
<dbReference type="PROSITE" id="PS50902">
    <property type="entry name" value="FLAVODOXIN_LIKE"/>
    <property type="match status" value="1"/>
</dbReference>
<feature type="domain" description="4Fe-4S ferredoxin-type" evidence="15">
    <location>
        <begin position="772"/>
        <end position="801"/>
    </location>
</feature>
<evidence type="ECO:0000256" key="1">
    <source>
        <dbReference type="ARBA" id="ARBA00001917"/>
    </source>
</evidence>
<dbReference type="InterPro" id="IPR023173">
    <property type="entry name" value="NADPH_Cyt_P450_Rdtase_alpha"/>
</dbReference>
<keyword evidence="7" id="KW-0479">Metal-binding</keyword>
<dbReference type="InterPro" id="IPR039261">
    <property type="entry name" value="FNR_nucleotide-bd"/>
</dbReference>
<dbReference type="GO" id="GO:0006979">
    <property type="term" value="P:response to oxidative stress"/>
    <property type="evidence" value="ECO:0007669"/>
    <property type="project" value="TreeGrafter"/>
</dbReference>
<sequence>MATFAALTCRRWASIGGRLKGARGLSTVPNDGMVIMDGNTAAAHAAYAMVEQAFIYPISPSSPMCELAAEWAAQGRKNVFGTTVNVTQMQSEGGAAGALHGVLDRGGLAATFTCSQGLLLMIPNMYIISGQLSPCVFHVTARALSKHGLSIFAEHTDVMAVRQTGWAMLVANTVQECMDMSAVAHIATLRSSIPFLHFFDGYRTSHELNKIVPISYDTLGSLMPWDAVTALREGSLNPQRPHARACNTGTDIWFQGMEASNSFYDATPGIVQGVLDDISKVTGRGPYRLFEYSGDPEARHVVVCMGSASSVLADCVPPGHGALNVRLYRPWSPNDFLASLPSTVERVTVLDRTKDSAAVGEPLFMDVATSFVTGNTERFHHMPLVLGGRYGLGSKDLTPKDAMAVFHNGEVDEPKRKFTVGIVDDVTQLSLPPVSLDKLPKADDSVTECVFFAMGSDGTVSANKNAIKLIGSNTDLYVQGHIVYDSKKAGGATVSHLRFGGKPINKPYEIVEAGYVAVHEPTWPKKFPKAIMAKLRPGGTLVLNSHCTTPAELERILPPEMLRAISEKDAQLWVVDALAIAKRYGLGKHINNVMQAVFFKLGFDSSILDYETKALPMLLDSLAKTYSRKGEETIRRNSEATKAATTSLIRIEVPQAWATAIADSTATGSLTGDQAYDKLSYRVGRMEGSELPVSAIDVRGRYPTGMTKHEKRGIAPMIPIVDMDKCTQCNLCSVICPHAAIRPFLLDTVENDAVPTETRPAKGGSEVQGFHYRIQVTPLDCTGCEACSWACPDDALTMVNVSTLGDDPVVARETDNWNYLINLPERSTPRHNSRETARQSQLSLPMLEFSGACAGCGETPYAKLVTQLFGERMVISNASGCSGVWGAAAGFSSYTKNDRGEGPAWGRSLYEDAAEYGLGAATATHTRRQFLREQVADLLTKIGPDSGLSPLTVDLLYRWVHGGWKDSAISQDIARVLPGRLRQELELIPEGELRTSIEKVLSVGGEFVKVSHWIFGGDGWAYDIGFGGLDHVLASGTDINVMVLDTEGYANTGGQKSKATQISAVQKFATDGYRRPKKNLAEMFMGYGNVYVASIAVGASPSQSVKALIEADSYAGPSIVLTYSPCIEHKIKFPRGLSRLADEMTKAVNSGYWPLFRYDPAKISAGVNPFVLDAPKKLIGKVHDFTELEDRFGALERTHPDDARRLAEELQTHVTNKSVGLPFEALRRRHLEGARASTMLIRVGVSPTVGGGQDDDATACHRVLIVYASDTGNTAELANRFGNMCRSRGVAVDGVLDMSEVDSLSQLPTGTGSTLVVMTSTVGEGDLPPTAVAFKAMLDSAEEGSLATTRVMLFGLGDSSYHHFCGAAVALEKSLQRAGTVKVAPTGLGDDQAEDKFETGFEQWTFTAWPALDAPQDEIIEDPTAVPPSCYSVMEVAPPPIEIDKGALLASSSPPGRHEASVGEGSFVGSGTFPLRVSSNTRLTPEGYDRTVNHVCLGVYEDIDGRSHHDLSYHLGDALAVYPSNDPKTVTDWLLAYGLDPRAHVNVASTPPGDVRRAAFFRSGPVSVNSIFAELLDIFGKPTGRFYRQLARFATDPKERQQIEELSSNPAAMAPTIGEALLSFNSARPSLEHLLNLVPIIRPRLYSIASSPRLDGGGRVDLLVVLAKWSDQSGSLRSGLCSTFINTRLKAGDVLRCGVTAGTFTLPTSITTPMVMTGLGTGIAPFRAFVQDRAIRAKLTDEKPGPMIVYYGARHKAKDFAFGEEFEGYARAGIVTEVVGAFSRDQPEKVYVQHKIAQDGERLYDLLVTKGGYFYLCGQAGHVQQEVEDAVSSALGSREELDRMIHERRYSLELY</sequence>
<dbReference type="InterPro" id="IPR009014">
    <property type="entry name" value="Transketo_C/PFOR_II"/>
</dbReference>
<keyword evidence="6" id="KW-0288">FMN</keyword>
<evidence type="ECO:0000256" key="4">
    <source>
        <dbReference type="ARBA" id="ARBA00022485"/>
    </source>
</evidence>
<dbReference type="InterPro" id="IPR017938">
    <property type="entry name" value="Riboflavin_synthase-like_b-brl"/>
</dbReference>
<evidence type="ECO:0000259" key="14">
    <source>
        <dbReference type="PROSITE" id="PS50902"/>
    </source>
</evidence>
<feature type="domain" description="Flavodoxin-like" evidence="14">
    <location>
        <begin position="1263"/>
        <end position="1409"/>
    </location>
</feature>
<dbReference type="InterPro" id="IPR002880">
    <property type="entry name" value="Pyrv_Fd/Flavodoxin_OxRdtase_N"/>
</dbReference>
<dbReference type="InterPro" id="IPR011895">
    <property type="entry name" value="Pyrv_flavodox_OxRed"/>
</dbReference>
<name>C5KPQ2_PERM5</name>
<dbReference type="InParanoid" id="C5KPQ2"/>
<keyword evidence="17" id="KW-0670">Pyruvate</keyword>
<protein>
    <submittedName>
        <fullName evidence="17">Pyruvate:ferredoxin oxidoreductase/NADPH-cytochrome P450, putative</fullName>
    </submittedName>
</protein>
<dbReference type="PRINTS" id="PR00371">
    <property type="entry name" value="FPNCR"/>
</dbReference>
<dbReference type="Gene3D" id="3.40.920.10">
    <property type="entry name" value="Pyruvate-ferredoxin oxidoreductase, PFOR, domain III"/>
    <property type="match status" value="1"/>
</dbReference>
<evidence type="ECO:0000313" key="18">
    <source>
        <dbReference type="Proteomes" id="UP000007800"/>
    </source>
</evidence>
<keyword evidence="5" id="KW-0285">Flavoprotein</keyword>
<evidence type="ECO:0000256" key="2">
    <source>
        <dbReference type="ARBA" id="ARBA00001974"/>
    </source>
</evidence>
<dbReference type="InterPro" id="IPR008254">
    <property type="entry name" value="Flavodoxin/NO_synth"/>
</dbReference>
<dbReference type="Pfam" id="PF00258">
    <property type="entry name" value="Flavodoxin_1"/>
    <property type="match status" value="1"/>
</dbReference>
<dbReference type="Gene3D" id="1.20.990.10">
    <property type="entry name" value="NADPH-cytochrome p450 Reductase, Chain A, domain 3"/>
    <property type="match status" value="1"/>
</dbReference>
<dbReference type="InterPro" id="IPR017900">
    <property type="entry name" value="4Fe4S_Fe_S_CS"/>
</dbReference>
<keyword evidence="9" id="KW-0521">NADP</keyword>
<evidence type="ECO:0000259" key="15">
    <source>
        <dbReference type="PROSITE" id="PS51379"/>
    </source>
</evidence>
<dbReference type="Gene3D" id="3.40.50.920">
    <property type="match status" value="1"/>
</dbReference>
<dbReference type="Pfam" id="PF01558">
    <property type="entry name" value="POR"/>
    <property type="match status" value="1"/>
</dbReference>
<dbReference type="InterPro" id="IPR019456">
    <property type="entry name" value="Pyrv-flavodox_OxRtase_EKR"/>
</dbReference>
<evidence type="ECO:0000259" key="16">
    <source>
        <dbReference type="PROSITE" id="PS51384"/>
    </source>
</evidence>
<dbReference type="Pfam" id="PF00175">
    <property type="entry name" value="NAD_binding_1"/>
    <property type="match status" value="1"/>
</dbReference>
<dbReference type="SUPFAM" id="SSF52343">
    <property type="entry name" value="Ferredoxin reductase-like, C-terminal NADP-linked domain"/>
    <property type="match status" value="1"/>
</dbReference>
<dbReference type="InterPro" id="IPR029061">
    <property type="entry name" value="THDP-binding"/>
</dbReference>
<evidence type="ECO:0000256" key="3">
    <source>
        <dbReference type="ARBA" id="ARBA00022448"/>
    </source>
</evidence>
<keyword evidence="3" id="KW-0813">Transport</keyword>
<organism evidence="18">
    <name type="scientific">Perkinsus marinus (strain ATCC 50983 / TXsc)</name>
    <dbReference type="NCBI Taxonomy" id="423536"/>
    <lineage>
        <taxon>Eukaryota</taxon>
        <taxon>Sar</taxon>
        <taxon>Alveolata</taxon>
        <taxon>Perkinsozoa</taxon>
        <taxon>Perkinsea</taxon>
        <taxon>Perkinsida</taxon>
        <taxon>Perkinsidae</taxon>
        <taxon>Perkinsus</taxon>
    </lineage>
</organism>
<evidence type="ECO:0000256" key="6">
    <source>
        <dbReference type="ARBA" id="ARBA00022643"/>
    </source>
</evidence>
<dbReference type="InterPro" id="IPR011766">
    <property type="entry name" value="TPP_enzyme_TPP-bd"/>
</dbReference>
<keyword evidence="11" id="KW-0560">Oxidoreductase</keyword>
<evidence type="ECO:0000256" key="7">
    <source>
        <dbReference type="ARBA" id="ARBA00022723"/>
    </source>
</evidence>
<keyword evidence="12" id="KW-0408">Iron</keyword>
<dbReference type="PANTHER" id="PTHR32154:SF0">
    <property type="entry name" value="PYRUVATE-FLAVODOXIN OXIDOREDUCTASE-RELATED"/>
    <property type="match status" value="1"/>
</dbReference>
<dbReference type="Pfam" id="PF12838">
    <property type="entry name" value="Fer4_7"/>
    <property type="match status" value="1"/>
</dbReference>
<gene>
    <name evidence="17" type="ORF">Pmar_PMAR000035</name>
</gene>
<dbReference type="Gene3D" id="3.40.50.970">
    <property type="match status" value="2"/>
</dbReference>
<dbReference type="FunFam" id="3.40.50.970:FF:000012">
    <property type="entry name" value="Pyruvate:ferredoxin (Flavodoxin) oxidoreductase"/>
    <property type="match status" value="1"/>
</dbReference>
<dbReference type="Gene3D" id="3.40.50.360">
    <property type="match status" value="1"/>
</dbReference>
<dbReference type="InterPro" id="IPR017896">
    <property type="entry name" value="4Fe4S_Fe-S-bd"/>
</dbReference>
<dbReference type="SUPFAM" id="SSF52922">
    <property type="entry name" value="TK C-terminal domain-like"/>
    <property type="match status" value="1"/>
</dbReference>
<dbReference type="PROSITE" id="PS00198">
    <property type="entry name" value="4FE4S_FER_1"/>
    <property type="match status" value="2"/>
</dbReference>
<accession>C5KPQ2</accession>
<proteinExistence type="predicted"/>
<dbReference type="GO" id="GO:0030976">
    <property type="term" value="F:thiamine pyrophosphate binding"/>
    <property type="evidence" value="ECO:0007669"/>
    <property type="project" value="InterPro"/>
</dbReference>
<keyword evidence="8" id="KW-0274">FAD</keyword>
<keyword evidence="4" id="KW-0004">4Fe-4S</keyword>
<dbReference type="InterPro" id="IPR001094">
    <property type="entry name" value="Flavdoxin-like"/>
</dbReference>
<dbReference type="RefSeq" id="XP_002781654.1">
    <property type="nucleotide sequence ID" value="XM_002781608.1"/>
</dbReference>
<dbReference type="PRINTS" id="PR00369">
    <property type="entry name" value="FLAVODOXIN"/>
</dbReference>
<dbReference type="GO" id="GO:0010181">
    <property type="term" value="F:FMN binding"/>
    <property type="evidence" value="ECO:0007669"/>
    <property type="project" value="InterPro"/>
</dbReference>
<dbReference type="InterPro" id="IPR002869">
    <property type="entry name" value="Pyrv_flavodox_OxRed_cen"/>
</dbReference>
<dbReference type="SUPFAM" id="SSF63380">
    <property type="entry name" value="Riboflavin synthase domain-like"/>
    <property type="match status" value="1"/>
</dbReference>
<dbReference type="Gene3D" id="2.40.30.10">
    <property type="entry name" value="Translation factors"/>
    <property type="match status" value="1"/>
</dbReference>
<evidence type="ECO:0000256" key="13">
    <source>
        <dbReference type="ARBA" id="ARBA00023014"/>
    </source>
</evidence>
<dbReference type="OMA" id="MIHERRY"/>
<keyword evidence="10" id="KW-0249">Electron transport</keyword>
<dbReference type="Gene3D" id="3.30.70.20">
    <property type="match status" value="1"/>
</dbReference>
<dbReference type="InterPro" id="IPR029039">
    <property type="entry name" value="Flavoprotein-like_sf"/>
</dbReference>
<dbReference type="Proteomes" id="UP000007800">
    <property type="component" value="Unassembled WGS sequence"/>
</dbReference>
<dbReference type="SUPFAM" id="SSF54862">
    <property type="entry name" value="4Fe-4S ferredoxins"/>
    <property type="match status" value="1"/>
</dbReference>
<dbReference type="NCBIfam" id="TIGR02176">
    <property type="entry name" value="pyruv_ox_red"/>
    <property type="match status" value="1"/>
</dbReference>
<keyword evidence="18" id="KW-1185">Reference proteome</keyword>
<dbReference type="OrthoDB" id="1856718at2759"/>
<reference evidence="17 18" key="1">
    <citation type="submission" date="2008-07" db="EMBL/GenBank/DDBJ databases">
        <authorList>
            <person name="El-Sayed N."/>
            <person name="Caler E."/>
            <person name="Inman J."/>
            <person name="Amedeo P."/>
            <person name="Hass B."/>
            <person name="Wortman J."/>
        </authorList>
    </citation>
    <scope>NUCLEOTIDE SEQUENCE [LARGE SCALE GENOMIC DNA]</scope>
    <source>
        <strain evidence="18">ATCC 50983 / TXsc</strain>
    </source>
</reference>
<dbReference type="SUPFAM" id="SSF53323">
    <property type="entry name" value="Pyruvate-ferredoxin oxidoreductase, PFOR, domain III"/>
    <property type="match status" value="1"/>
</dbReference>
<evidence type="ECO:0000256" key="9">
    <source>
        <dbReference type="ARBA" id="ARBA00022857"/>
    </source>
</evidence>
<dbReference type="InterPro" id="IPR001433">
    <property type="entry name" value="OxRdtase_FAD/NAD-bd"/>
</dbReference>
<dbReference type="GeneID" id="9041961"/>
<dbReference type="PROSITE" id="PS51379">
    <property type="entry name" value="4FE4S_FER_2"/>
    <property type="match status" value="2"/>
</dbReference>
<dbReference type="GO" id="GO:0016903">
    <property type="term" value="F:oxidoreductase activity, acting on the aldehyde or oxo group of donors"/>
    <property type="evidence" value="ECO:0007669"/>
    <property type="project" value="InterPro"/>
</dbReference>
<dbReference type="InterPro" id="IPR001709">
    <property type="entry name" value="Flavoprot_Pyr_Nucl_cyt_Rdtase"/>
</dbReference>
<dbReference type="PANTHER" id="PTHR32154">
    <property type="entry name" value="PYRUVATE-FLAVODOXIN OXIDOREDUCTASE-RELATED"/>
    <property type="match status" value="1"/>
</dbReference>
<evidence type="ECO:0000256" key="12">
    <source>
        <dbReference type="ARBA" id="ARBA00023004"/>
    </source>
</evidence>
<dbReference type="Pfam" id="PF10371">
    <property type="entry name" value="EKR"/>
    <property type="match status" value="1"/>
</dbReference>
<dbReference type="InterPro" id="IPR017927">
    <property type="entry name" value="FAD-bd_FR_type"/>
</dbReference>
<dbReference type="GO" id="GO:0051539">
    <property type="term" value="F:4 iron, 4 sulfur cluster binding"/>
    <property type="evidence" value="ECO:0007669"/>
    <property type="project" value="UniProtKB-KW"/>
</dbReference>
<dbReference type="EMBL" id="GG675180">
    <property type="protein sequence ID" value="EER13449.1"/>
    <property type="molecule type" value="Genomic_DNA"/>
</dbReference>
<dbReference type="Pfam" id="PF02775">
    <property type="entry name" value="TPP_enzyme_C"/>
    <property type="match status" value="1"/>
</dbReference>
<dbReference type="InterPro" id="IPR019752">
    <property type="entry name" value="Pyrv/ketoisovalerate_OxRed_cat"/>
</dbReference>
<evidence type="ECO:0000256" key="8">
    <source>
        <dbReference type="ARBA" id="ARBA00022827"/>
    </source>
</evidence>
<dbReference type="Gene3D" id="3.40.50.80">
    <property type="entry name" value="Nucleotide-binding domain of ferredoxin-NADP reductase (FNR) module"/>
    <property type="match status" value="1"/>
</dbReference>
<dbReference type="InterPro" id="IPR050722">
    <property type="entry name" value="Pyruvate:ferred/Flavod_OxRd"/>
</dbReference>
<dbReference type="SUPFAM" id="SSF52218">
    <property type="entry name" value="Flavoproteins"/>
    <property type="match status" value="1"/>
</dbReference>
<dbReference type="GO" id="GO:0005506">
    <property type="term" value="F:iron ion binding"/>
    <property type="evidence" value="ECO:0007669"/>
    <property type="project" value="InterPro"/>
</dbReference>